<sequence length="533" mass="56104">MSTLIGTGTSLRAGLRRDRVFWICWVVLLASLPPLNAVKYDDLVPAGTDPRTALGPLVANPSMQALLGPAFNPWTKGGFTFWRVGGFTAMFAGMMTGFAIVRATRAEEENGRLELVRAGAIGRHAPLMSGLLESALGSLAAGLATALVCIATGLGLRGSWAGGLAVAACGLVMAGFGAVLSQVFETARSARAWTLGVVFGGMFLLRMMIDGAGEAHAGLRWAVPLEWGLLIRPWAGERWWAALLPVGLFVMLAGLALRLESVRDHGAGLRSARPGPARAAGYLGGPLGLSWRLQRNGLAGWAVGLLVAAAGTGSIIAQTGTSLAGNADLSSYLEHIGGSDDFMVSFFVTMLGILSGVAAVMVVSVIGRLHSEEARGRIEPLLAASTTRWRVVGSHLLWAVLAPLAVMTGVGALLAVPRARSASDWALVGQYVRSATALSPGLLLVCGVALLLVGWWPRLFGLAWAVIGWTLFTTWFSAIISLPGWMVKLQPWGYLSHLPRDTMSWTPFLVETGIAAALVALGLAGYRRRDIPA</sequence>
<keyword evidence="3" id="KW-1185">Reference proteome</keyword>
<feature type="transmembrane region" description="Helical" evidence="1">
    <location>
        <begin position="298"/>
        <end position="324"/>
    </location>
</feature>
<feature type="transmembrane region" description="Helical" evidence="1">
    <location>
        <begin position="81"/>
        <end position="101"/>
    </location>
</feature>
<proteinExistence type="predicted"/>
<dbReference type="GO" id="GO:0140359">
    <property type="term" value="F:ABC-type transporter activity"/>
    <property type="evidence" value="ECO:0007669"/>
    <property type="project" value="InterPro"/>
</dbReference>
<evidence type="ECO:0000313" key="2">
    <source>
        <dbReference type="EMBL" id="AXE39091.1"/>
    </source>
</evidence>
<protein>
    <recommendedName>
        <fullName evidence="4">ABC transporter permease</fullName>
    </recommendedName>
</protein>
<dbReference type="Proteomes" id="UP000251995">
    <property type="component" value="Chromosome"/>
</dbReference>
<name>A0A344UUZ3_9ACTN</name>
<dbReference type="EMBL" id="CP025198">
    <property type="protein sequence ID" value="AXE39091.1"/>
    <property type="molecule type" value="Genomic_DNA"/>
</dbReference>
<dbReference type="OrthoDB" id="2014935at2"/>
<feature type="transmembrane region" description="Helical" evidence="1">
    <location>
        <begin position="160"/>
        <end position="180"/>
    </location>
</feature>
<feature type="transmembrane region" description="Helical" evidence="1">
    <location>
        <begin position="437"/>
        <end position="455"/>
    </location>
</feature>
<keyword evidence="1" id="KW-0812">Transmembrane</keyword>
<keyword evidence="1" id="KW-0472">Membrane</keyword>
<evidence type="ECO:0008006" key="4">
    <source>
        <dbReference type="Google" id="ProtNLM"/>
    </source>
</evidence>
<dbReference type="GO" id="GO:0005886">
    <property type="term" value="C:plasma membrane"/>
    <property type="evidence" value="ECO:0007669"/>
    <property type="project" value="UniProtKB-SubCell"/>
</dbReference>
<accession>A0A344UUZ3</accession>
<dbReference type="AlphaFoldDB" id="A0A344UUZ3"/>
<feature type="transmembrane region" description="Helical" evidence="1">
    <location>
        <begin position="344"/>
        <end position="367"/>
    </location>
</feature>
<organism evidence="2 3">
    <name type="scientific">Acidipropionibacterium virtanenii</name>
    <dbReference type="NCBI Taxonomy" id="2057246"/>
    <lineage>
        <taxon>Bacteria</taxon>
        <taxon>Bacillati</taxon>
        <taxon>Actinomycetota</taxon>
        <taxon>Actinomycetes</taxon>
        <taxon>Propionibacteriales</taxon>
        <taxon>Propionibacteriaceae</taxon>
        <taxon>Acidipropionibacterium</taxon>
    </lineage>
</organism>
<evidence type="ECO:0000256" key="1">
    <source>
        <dbReference type="SAM" id="Phobius"/>
    </source>
</evidence>
<dbReference type="KEGG" id="acij:JS278_01935"/>
<keyword evidence="1" id="KW-1133">Transmembrane helix</keyword>
<dbReference type="RefSeq" id="WP_114044997.1">
    <property type="nucleotide sequence ID" value="NZ_CP025198.1"/>
</dbReference>
<feature type="transmembrane region" description="Helical" evidence="1">
    <location>
        <begin position="239"/>
        <end position="257"/>
    </location>
</feature>
<feature type="transmembrane region" description="Helical" evidence="1">
    <location>
        <begin position="462"/>
        <end position="485"/>
    </location>
</feature>
<gene>
    <name evidence="2" type="ORF">JS278_01935</name>
</gene>
<evidence type="ECO:0000313" key="3">
    <source>
        <dbReference type="Proteomes" id="UP000251995"/>
    </source>
</evidence>
<feature type="transmembrane region" description="Helical" evidence="1">
    <location>
        <begin position="505"/>
        <end position="526"/>
    </location>
</feature>
<reference evidence="2 3" key="1">
    <citation type="submission" date="2017-12" db="EMBL/GenBank/DDBJ databases">
        <title>The whole genome sequence of the Acidipropionibacterium virtanenii sp. nov. type strain JS278.</title>
        <authorList>
            <person name="Laine P."/>
            <person name="Deptula P."/>
            <person name="Varmanen P."/>
            <person name="Auvinen P."/>
        </authorList>
    </citation>
    <scope>NUCLEOTIDE SEQUENCE [LARGE SCALE GENOMIC DNA]</scope>
    <source>
        <strain evidence="2 3">JS278</strain>
    </source>
</reference>
<feature type="transmembrane region" description="Helical" evidence="1">
    <location>
        <begin position="396"/>
        <end position="417"/>
    </location>
</feature>
<feature type="transmembrane region" description="Helical" evidence="1">
    <location>
        <begin position="20"/>
        <end position="38"/>
    </location>
</feature>
<feature type="transmembrane region" description="Helical" evidence="1">
    <location>
        <begin position="131"/>
        <end position="154"/>
    </location>
</feature>
<feature type="transmembrane region" description="Helical" evidence="1">
    <location>
        <begin position="192"/>
        <end position="209"/>
    </location>
</feature>